<dbReference type="CDD" id="cd01647">
    <property type="entry name" value="RT_LTR"/>
    <property type="match status" value="1"/>
</dbReference>
<feature type="compositionally biased region" description="Basic and acidic residues" evidence="1">
    <location>
        <begin position="1226"/>
        <end position="1242"/>
    </location>
</feature>
<dbReference type="Pfam" id="PF00078">
    <property type="entry name" value="RVT_1"/>
    <property type="match status" value="1"/>
</dbReference>
<feature type="region of interest" description="Disordered" evidence="1">
    <location>
        <begin position="1279"/>
        <end position="1312"/>
    </location>
</feature>
<protein>
    <submittedName>
        <fullName evidence="7">Reverse transcriptase domain-containing protein</fullName>
    </submittedName>
</protein>
<feature type="domain" description="Retroviral polymerase SH3-like" evidence="6">
    <location>
        <begin position="2113"/>
        <end position="2157"/>
    </location>
</feature>
<gene>
    <name evidence="7" type="ORF">Tci_045554</name>
</gene>
<keyword evidence="7" id="KW-0808">Transferase</keyword>
<feature type="region of interest" description="Disordered" evidence="1">
    <location>
        <begin position="1222"/>
        <end position="1242"/>
    </location>
</feature>
<dbReference type="InterPro" id="IPR057670">
    <property type="entry name" value="SH3_retrovirus"/>
</dbReference>
<dbReference type="InterPro" id="IPR053134">
    <property type="entry name" value="RNA-dir_DNA_polymerase"/>
</dbReference>
<reference evidence="7" key="1">
    <citation type="journal article" date="2019" name="Sci. Rep.">
        <title>Draft genome of Tanacetum cinerariifolium, the natural source of mosquito coil.</title>
        <authorList>
            <person name="Yamashiro T."/>
            <person name="Shiraishi A."/>
            <person name="Satake H."/>
            <person name="Nakayama K."/>
        </authorList>
    </citation>
    <scope>NUCLEOTIDE SEQUENCE</scope>
</reference>
<dbReference type="PANTHER" id="PTHR24559">
    <property type="entry name" value="TRANSPOSON TY3-I GAG-POL POLYPROTEIN"/>
    <property type="match status" value="1"/>
</dbReference>
<dbReference type="InterPro" id="IPR021109">
    <property type="entry name" value="Peptidase_aspartic_dom_sf"/>
</dbReference>
<dbReference type="InterPro" id="IPR043128">
    <property type="entry name" value="Rev_trsase/Diguanyl_cyclase"/>
</dbReference>
<evidence type="ECO:0000259" key="6">
    <source>
        <dbReference type="Pfam" id="PF25597"/>
    </source>
</evidence>
<feature type="domain" description="Reverse transcriptase" evidence="2">
    <location>
        <begin position="905"/>
        <end position="1014"/>
    </location>
</feature>
<feature type="region of interest" description="Disordered" evidence="1">
    <location>
        <begin position="1541"/>
        <end position="1571"/>
    </location>
</feature>
<dbReference type="SUPFAM" id="SSF56672">
    <property type="entry name" value="DNA/RNA polymerases"/>
    <property type="match status" value="1"/>
</dbReference>
<feature type="compositionally biased region" description="Basic residues" evidence="1">
    <location>
        <begin position="1279"/>
        <end position="1293"/>
    </location>
</feature>
<dbReference type="Gene3D" id="3.30.420.10">
    <property type="entry name" value="Ribonuclease H-like superfamily/Ribonuclease H"/>
    <property type="match status" value="1"/>
</dbReference>
<evidence type="ECO:0000259" key="3">
    <source>
        <dbReference type="Pfam" id="PF03732"/>
    </source>
</evidence>
<dbReference type="InterPro" id="IPR000477">
    <property type="entry name" value="RT_dom"/>
</dbReference>
<feature type="region of interest" description="Disordered" evidence="1">
    <location>
        <begin position="347"/>
        <end position="367"/>
    </location>
</feature>
<feature type="domain" description="GAG-pre-integrase" evidence="5">
    <location>
        <begin position="1431"/>
        <end position="1503"/>
    </location>
</feature>
<dbReference type="Pfam" id="PF25597">
    <property type="entry name" value="SH3_retrovirus"/>
    <property type="match status" value="1"/>
</dbReference>
<keyword evidence="7" id="KW-0548">Nucleotidyltransferase</keyword>
<evidence type="ECO:0000256" key="1">
    <source>
        <dbReference type="SAM" id="MobiDB-lite"/>
    </source>
</evidence>
<feature type="compositionally biased region" description="Polar residues" evidence="1">
    <location>
        <begin position="405"/>
        <end position="420"/>
    </location>
</feature>
<dbReference type="Gene3D" id="2.40.70.10">
    <property type="entry name" value="Acid Proteases"/>
    <property type="match status" value="1"/>
</dbReference>
<dbReference type="InterPro" id="IPR012337">
    <property type="entry name" value="RNaseH-like_sf"/>
</dbReference>
<dbReference type="InterPro" id="IPR043502">
    <property type="entry name" value="DNA/RNA_pol_sf"/>
</dbReference>
<dbReference type="InterPro" id="IPR025724">
    <property type="entry name" value="GAG-pre-integrase_dom"/>
</dbReference>
<name>A0A6L2MHZ6_TANCI</name>
<dbReference type="Pfam" id="PF13976">
    <property type="entry name" value="gag_pre-integrs"/>
    <property type="match status" value="1"/>
</dbReference>
<dbReference type="GO" id="GO:0003676">
    <property type="term" value="F:nucleic acid binding"/>
    <property type="evidence" value="ECO:0007669"/>
    <property type="project" value="InterPro"/>
</dbReference>
<dbReference type="GO" id="GO:0003964">
    <property type="term" value="F:RNA-directed DNA polymerase activity"/>
    <property type="evidence" value="ECO:0007669"/>
    <property type="project" value="UniProtKB-KW"/>
</dbReference>
<sequence length="2167" mass="246512">MSTRSSARNLFPPLNNPELTIRRRSRVDPTLLNDFEMATNGDGDPPVLDLRTREELCQPTLNGRGDDANKHLDKFLHVTQSIKVNRVTDDALHLYLFPHSLTHHATARFDRLPMNSINTFEKIEKMFLGKYFPPFMVTKLRNEITNFCQRPDESLFGTWEHYKLSIDRCPNHNMLPVTQIDTFYNRLTLRHRDTINAAAGGTFLKRRNRNLLIYRSDNYLGPPVFNQNQNQSIQNQNYQNQNRNQGNNHGIPQGNNQGRDQLFQGASHGQNLPPAFQALAYQAPCYQASVHQALIPQQQVVTTTEFTNYMKANNAILKNMQTNMTSLTNSNLELKNMFGQFMKMNTASSSGSETLPNNTITNPKKDLKGITTRSRNAYKGPTLPTTSSPLKVVEHETEVTKDTVPPTNNESTKDVQPSGVQIETPIPNSEPVVAPVIEPVVAPVSAPKPNPKPSIPYPSRLHDQKLRDKANDQKEKFFHIFKDLDFNISFADALILMPKFSPTSKSLLTNKDKLFELARTPLNEHCSTVLHKKLPEKLGDPGKFLIRNKLSLPKLSPTCMTLELADRSISHPVGVAIDVLVKVGTFHFPTDFVVVDFDADPRVPLILGRSFLKTGSALIDVYEGELTLRVGKEAVTFNLDKTSRYSANYDAMLVNRIDLIDVACENYSQEVLGFSVSSNPTLSTEPIVSTSSPTLTPFGDSDFLLEETDAFLAIDDEPISPEIDEAYYDLEGYILLLEEFINDDPSSPPLPPQELEVIEPTNEKSSIDEPPVVELKDLPPHLEYAFLEGDDKLPVIISKDLKAEEKTALIKVLKSHKQALAWQLSDIKGIALEFCTHKILMEDDFKPAVQHQRMVNPKIHEVIKKEVLKLLDAELIYPISDSPWVSPVHCVPKKGGFTIVKNKENELIPTRLVTGWRVCIDYRKLNDATRKDHFPLPLMDQMLKRLAGNEYYCFLDGFSGYFQIPIDPQDQEKTTFMCPYGTFAYRRMHIGLCNAPGTFQRCMMVIFHDMIEKTMEVVSAAKLLILNPNEFDLWKMRIKQYFLMTDYSLWEVILNGDSPIPTRVVDGVVQSAIEKRFGRNKETKKVQKTFLKQQYKNFTGSSSESLDQIHDRLQKLISQLEILGESLSQEDINLKFLRSLLTDQSNSPQLDNDDLKQIDVDYLEEMDLKCSESDVSMPTSTMHDRYKSGEGYHAIPPSYTGTFMPPSLIWPSAPIIEDWVSDSEDESKVEHPTPPKNIRKDIPKSRGYRHSWNRKACFVCRSLTHLIKDSDYYKKKMVQKPTKVQHQRPTKHGVNKENSPIRRPINLRTSPKHSNFHQKVTTVKAIQVNVVQGVKRNWSNPHHALKDKGVIDSGCSRHMIGNIYYLSNFKEINEGYVAFGRNLKGGKITGKVSHRHVTRRIVFFSQIVLSSNFKLPDENHVLLRVPIENNMYNVDLKNIVPSRDLTCLFSKPTLDESNLWHRRLGHINFKTMNKLVKGNLVRGLPSKVFENNHTCVACKKGKQHRASFVTRNQPNSSADIQENLTVGTGGKEAESVQHTNGVNAASTPGTIAGPNSTNSTTTFSAAGPSTTAISNTQEEGIDYEEVFAPVARIEAIRLFLAYASFMGFMVYQMDIKSSFLYGTVKEEVYVCQPPGFENLDYPDKVYKVVKALYGLHQAPRDWYETLANYLLKNGFHRGKIEQTLFIKKQRCDILLVQMSSMGELTFLLRLQVKQKQDGIFISQDKYVAEILKKFGLIDGKSASTPIDTKKPLLKDPDGEDMDVYTYRYLKGKPHLGLWYPEDSPFNLVAYSDSDYAGASLDRKSTIRAAARCCAQLLWIQNQLLDYSDFYYEVEDLEKKIMKETRYELLEDDQKKKLGKNNEAKMILYNAIPRIDGVASKPIRDKIMPIALKANITRRQTSSDSIGQDKCDKDKEINLMAKNFRNYLEKVSRNMTSLTYAKRRLKLEAQDVNAVAIIAMTRTISLMIVLSLNETRRLLVELEVRVYKTYLAVRLSQSERIMVENLIMKFNLGFFDKHGISHNFSAPHTAQSNRAVERKEMSLTMLNEQFIPHSFWYLAVETAAYILNRVLIRKTINKIPYEILRGRKPSLEYFKVFGCKCIISQSLKNSTLKDSISHNGIFLGYSQTSKAYIVLNKETLKIEESHNVTFDESLPKSKTSPLVDDDMI</sequence>
<dbReference type="InterPro" id="IPR013103">
    <property type="entry name" value="RVT_2"/>
</dbReference>
<feature type="compositionally biased region" description="Low complexity" evidence="1">
    <location>
        <begin position="239"/>
        <end position="248"/>
    </location>
</feature>
<dbReference type="Pfam" id="PF07727">
    <property type="entry name" value="RVT_2"/>
    <property type="match status" value="1"/>
</dbReference>
<dbReference type="EMBL" id="BKCJ010006717">
    <property type="protein sequence ID" value="GEU73576.1"/>
    <property type="molecule type" value="Genomic_DNA"/>
</dbReference>
<dbReference type="PANTHER" id="PTHR24559:SF444">
    <property type="entry name" value="REVERSE TRANSCRIPTASE DOMAIN-CONTAINING PROTEIN"/>
    <property type="match status" value="1"/>
</dbReference>
<accession>A0A6L2MHZ6</accession>
<organism evidence="7">
    <name type="scientific">Tanacetum cinerariifolium</name>
    <name type="common">Dalmatian daisy</name>
    <name type="synonym">Chrysanthemum cinerariifolium</name>
    <dbReference type="NCBI Taxonomy" id="118510"/>
    <lineage>
        <taxon>Eukaryota</taxon>
        <taxon>Viridiplantae</taxon>
        <taxon>Streptophyta</taxon>
        <taxon>Embryophyta</taxon>
        <taxon>Tracheophyta</taxon>
        <taxon>Spermatophyta</taxon>
        <taxon>Magnoliopsida</taxon>
        <taxon>eudicotyledons</taxon>
        <taxon>Gunneridae</taxon>
        <taxon>Pentapetalae</taxon>
        <taxon>asterids</taxon>
        <taxon>campanulids</taxon>
        <taxon>Asterales</taxon>
        <taxon>Asteraceae</taxon>
        <taxon>Asteroideae</taxon>
        <taxon>Anthemideae</taxon>
        <taxon>Anthemidinae</taxon>
        <taxon>Tanacetum</taxon>
    </lineage>
</organism>
<feature type="compositionally biased region" description="Polar residues" evidence="1">
    <location>
        <begin position="347"/>
        <end position="362"/>
    </location>
</feature>
<dbReference type="SUPFAM" id="SSF53098">
    <property type="entry name" value="Ribonuclease H-like"/>
    <property type="match status" value="1"/>
</dbReference>
<evidence type="ECO:0000259" key="2">
    <source>
        <dbReference type="Pfam" id="PF00078"/>
    </source>
</evidence>
<evidence type="ECO:0000259" key="4">
    <source>
        <dbReference type="Pfam" id="PF07727"/>
    </source>
</evidence>
<dbReference type="Gene3D" id="3.30.70.270">
    <property type="match status" value="1"/>
</dbReference>
<dbReference type="Gene3D" id="3.10.10.10">
    <property type="entry name" value="HIV Type 1 Reverse Transcriptase, subunit A, domain 1"/>
    <property type="match status" value="1"/>
</dbReference>
<evidence type="ECO:0000259" key="5">
    <source>
        <dbReference type="Pfam" id="PF13976"/>
    </source>
</evidence>
<feature type="region of interest" description="Disordered" evidence="1">
    <location>
        <begin position="397"/>
        <end position="420"/>
    </location>
</feature>
<feature type="domain" description="Retrotransposon gag" evidence="3">
    <location>
        <begin position="96"/>
        <end position="185"/>
    </location>
</feature>
<dbReference type="Pfam" id="PF03732">
    <property type="entry name" value="Retrotrans_gag"/>
    <property type="match status" value="1"/>
</dbReference>
<proteinExistence type="predicted"/>
<feature type="region of interest" description="Disordered" evidence="1">
    <location>
        <begin position="239"/>
        <end position="269"/>
    </location>
</feature>
<feature type="domain" description="Reverse transcriptase Ty1/copia-type" evidence="4">
    <location>
        <begin position="1576"/>
        <end position="1696"/>
    </location>
</feature>
<comment type="caution">
    <text evidence="7">The sequence shown here is derived from an EMBL/GenBank/DDBJ whole genome shotgun (WGS) entry which is preliminary data.</text>
</comment>
<dbReference type="InterPro" id="IPR005162">
    <property type="entry name" value="Retrotrans_gag_dom"/>
</dbReference>
<keyword evidence="7" id="KW-0695">RNA-directed DNA polymerase</keyword>
<dbReference type="InterPro" id="IPR036397">
    <property type="entry name" value="RNaseH_sf"/>
</dbReference>
<dbReference type="CDD" id="cd00303">
    <property type="entry name" value="retropepsin_like"/>
    <property type="match status" value="1"/>
</dbReference>
<evidence type="ECO:0000313" key="7">
    <source>
        <dbReference type="EMBL" id="GEU73576.1"/>
    </source>
</evidence>